<feature type="site" description="Histone H3K4me3 binding" evidence="7">
    <location>
        <position position="823"/>
    </location>
</feature>
<keyword evidence="4 9" id="KW-0863">Zinc-finger</keyword>
<dbReference type="Proteomes" id="UP000233524">
    <property type="component" value="Unassembled WGS sequence"/>
</dbReference>
<dbReference type="SUPFAM" id="SSF57903">
    <property type="entry name" value="FYVE/PHD zinc finger"/>
    <property type="match status" value="1"/>
</dbReference>
<dbReference type="OrthoDB" id="5411773at2759"/>
<feature type="region of interest" description="Disordered" evidence="11">
    <location>
        <begin position="163"/>
        <end position="203"/>
    </location>
</feature>
<dbReference type="InterPro" id="IPR013083">
    <property type="entry name" value="Znf_RING/FYVE/PHD"/>
</dbReference>
<dbReference type="InterPro" id="IPR024610">
    <property type="entry name" value="ING_N_histone-binding"/>
</dbReference>
<gene>
    <name evidence="13" type="ORF">jhhlp_006918</name>
</gene>
<feature type="compositionally biased region" description="Acidic residues" evidence="11">
    <location>
        <begin position="780"/>
        <end position="792"/>
    </location>
</feature>
<dbReference type="PANTHER" id="PTHR10333">
    <property type="entry name" value="INHIBITOR OF GROWTH PROTEIN"/>
    <property type="match status" value="1"/>
</dbReference>
<comment type="similarity">
    <text evidence="2">Belongs to the ING family.</text>
</comment>
<feature type="binding site" evidence="8">
    <location>
        <position position="828"/>
    </location>
    <ligand>
        <name>Zn(2+)</name>
        <dbReference type="ChEBI" id="CHEBI:29105"/>
        <label>1</label>
    </ligand>
</feature>
<dbReference type="Gene3D" id="6.10.140.1740">
    <property type="match status" value="1"/>
</dbReference>
<keyword evidence="5 8" id="KW-0862">Zinc</keyword>
<dbReference type="PROSITE" id="PS50016">
    <property type="entry name" value="ZF_PHD_2"/>
    <property type="match status" value="1"/>
</dbReference>
<feature type="compositionally biased region" description="Pro residues" evidence="11">
    <location>
        <begin position="579"/>
        <end position="589"/>
    </location>
</feature>
<feature type="compositionally biased region" description="Basic and acidic residues" evidence="11">
    <location>
        <begin position="480"/>
        <end position="491"/>
    </location>
</feature>
<evidence type="ECO:0000256" key="7">
    <source>
        <dbReference type="PIRSR" id="PIRSR628651-50"/>
    </source>
</evidence>
<dbReference type="InterPro" id="IPR011011">
    <property type="entry name" value="Znf_FYVE_PHD"/>
</dbReference>
<feature type="binding site" evidence="8">
    <location>
        <position position="843"/>
    </location>
    <ligand>
        <name>Zn(2+)</name>
        <dbReference type="ChEBI" id="CHEBI:29105"/>
        <label>2</label>
    </ligand>
</feature>
<dbReference type="STRING" id="41688.A0A2N3N351"/>
<feature type="compositionally biased region" description="Basic and acidic residues" evidence="11">
    <location>
        <begin position="607"/>
        <end position="619"/>
    </location>
</feature>
<dbReference type="Gene3D" id="3.30.40.10">
    <property type="entry name" value="Zinc/RING finger domain, C3HC4 (zinc finger)"/>
    <property type="match status" value="1"/>
</dbReference>
<comment type="subcellular location">
    <subcellularLocation>
        <location evidence="1">Nucleus</location>
    </subcellularLocation>
</comment>
<feature type="binding site" evidence="8">
    <location>
        <position position="813"/>
    </location>
    <ligand>
        <name>Zn(2+)</name>
        <dbReference type="ChEBI" id="CHEBI:29105"/>
        <label>2</label>
    </ligand>
</feature>
<sequence length="865" mass="93124">MTTEAASALVSDEPISPRDKSQMGQSMGQSIGSINSTIDSMEIRADPDAQATVTDFLDFTEHLPSDVIRSLALIGKLDQTYVDASAKVNDLTTAWGQLPSLPPNARPSPVQLRADISENLRHAVNSRLYSHAEAVRMAENINKHYNRAKTIFTKLQDMLEHFPTAEEQQKSPVISVKSPQLSRTPKAAVGTTKDGQRVHRRRVPRVIVPGEVLAPYELDFNAYSDESDASSSGEEPDSPTKRPGSRGTPGPPARIKLVNKRQKTPASQRPPKPSSTRPPRAFTVNVPGSTTAAPIVLQPPPENAPPGSADAPWLQLTPYELARLRKRMKKNAVWNPSDTMIARELKTLGRGPEAYREAKKKAEEQGIPFESALPVPITGESGSKVLPEGAISVDALEEDLPVSNKGMKLNEAKKLKREAMAKLAVEEAEESERKFAEAARRFLGSGGGSSNAANAESSADGGNRGSNNRVKTRTSHKRKREGEGEPERPEENPGSETPAPGKRVKTETPVPPPQLTPHVGAQARSLTPIPPPVILPQSTTPVPIPIPRHPSDQSAKASTSPPATTAVSAMNTVVTTVPTKPPAEMPIHPPGFERGKSATPILPPVREQPRRETRQDTAKKLTHNPTQQPQIKEQTPQPQPPPQQQRQSSRQPSVPARASVSRGPTPAPEGRRPTSRGKAMSQEPSAASLAADRPRRSSTARNTPAPEQRQPGAAGAWAGAGTGTGTGTALGGGNKRAKRPAPGVVSTTSSGGNSAVGKRKAAPRKKARAQRKEKGQQIEVEMEEVDDEGNPIDPEEPRYCLCNGVSFGTMIQCDNTDNCKGEWFHLECVNLEDIPARTTKWYCPDCRVALNIGEKGEVNARGVKK</sequence>
<keyword evidence="3 8" id="KW-0479">Metal-binding</keyword>
<dbReference type="CDD" id="cd15505">
    <property type="entry name" value="PHD_ING"/>
    <property type="match status" value="1"/>
</dbReference>
<dbReference type="SMART" id="SM00249">
    <property type="entry name" value="PHD"/>
    <property type="match status" value="1"/>
</dbReference>
<evidence type="ECO:0000256" key="10">
    <source>
        <dbReference type="SAM" id="Coils"/>
    </source>
</evidence>
<dbReference type="PANTHER" id="PTHR10333:SF94">
    <property type="entry name" value="FINGER DOMAIN PROTEIN, PUTATIVE (AFU_ORTHOLOGUE AFUA_3G11940)-RELATED"/>
    <property type="match status" value="1"/>
</dbReference>
<dbReference type="InterPro" id="IPR019787">
    <property type="entry name" value="Znf_PHD-finger"/>
</dbReference>
<feature type="site" description="Histone H3K4me3 binding" evidence="7">
    <location>
        <position position="814"/>
    </location>
</feature>
<evidence type="ECO:0000256" key="1">
    <source>
        <dbReference type="ARBA" id="ARBA00004123"/>
    </source>
</evidence>
<feature type="coiled-coil region" evidence="10">
    <location>
        <begin position="409"/>
        <end position="441"/>
    </location>
</feature>
<feature type="region of interest" description="Disordered" evidence="11">
    <location>
        <begin position="224"/>
        <end position="295"/>
    </location>
</feature>
<feature type="compositionally biased region" description="Low complexity" evidence="11">
    <location>
        <begin position="450"/>
        <end position="461"/>
    </location>
</feature>
<organism evidence="13 14">
    <name type="scientific">Lomentospora prolificans</name>
    <dbReference type="NCBI Taxonomy" id="41688"/>
    <lineage>
        <taxon>Eukaryota</taxon>
        <taxon>Fungi</taxon>
        <taxon>Dikarya</taxon>
        <taxon>Ascomycota</taxon>
        <taxon>Pezizomycotina</taxon>
        <taxon>Sordariomycetes</taxon>
        <taxon>Hypocreomycetidae</taxon>
        <taxon>Microascales</taxon>
        <taxon>Microascaceae</taxon>
        <taxon>Lomentospora</taxon>
    </lineage>
</organism>
<feature type="compositionally biased region" description="Low complexity" evidence="11">
    <location>
        <begin position="743"/>
        <end position="756"/>
    </location>
</feature>
<feature type="compositionally biased region" description="Basic residues" evidence="11">
    <location>
        <begin position="470"/>
        <end position="479"/>
    </location>
</feature>
<feature type="compositionally biased region" description="Polar residues" evidence="11">
    <location>
        <begin position="22"/>
        <end position="32"/>
    </location>
</feature>
<accession>A0A2N3N351</accession>
<evidence type="ECO:0000313" key="14">
    <source>
        <dbReference type="Proteomes" id="UP000233524"/>
    </source>
</evidence>
<evidence type="ECO:0000256" key="4">
    <source>
        <dbReference type="ARBA" id="ARBA00022771"/>
    </source>
</evidence>
<dbReference type="GO" id="GO:0006355">
    <property type="term" value="P:regulation of DNA-templated transcription"/>
    <property type="evidence" value="ECO:0007669"/>
    <property type="project" value="TreeGrafter"/>
</dbReference>
<keyword evidence="14" id="KW-1185">Reference proteome</keyword>
<keyword evidence="6" id="KW-0539">Nucleus</keyword>
<feature type="region of interest" description="Disordered" evidence="11">
    <location>
        <begin position="443"/>
        <end position="792"/>
    </location>
</feature>
<dbReference type="AlphaFoldDB" id="A0A2N3N351"/>
<evidence type="ECO:0000256" key="5">
    <source>
        <dbReference type="ARBA" id="ARBA00022833"/>
    </source>
</evidence>
<feature type="compositionally biased region" description="Low complexity" evidence="11">
    <location>
        <begin position="625"/>
        <end position="636"/>
    </location>
</feature>
<feature type="region of interest" description="Disordered" evidence="11">
    <location>
        <begin position="1"/>
        <end position="32"/>
    </location>
</feature>
<feature type="compositionally biased region" description="Low complexity" evidence="11">
    <location>
        <begin position="554"/>
        <end position="578"/>
    </location>
</feature>
<feature type="binding site" evidence="8">
    <location>
        <position position="825"/>
    </location>
    <ligand>
        <name>Zn(2+)</name>
        <dbReference type="ChEBI" id="CHEBI:29105"/>
        <label>1</label>
    </ligand>
</feature>
<dbReference type="VEuPathDB" id="FungiDB:jhhlp_006918"/>
<feature type="binding site" evidence="8">
    <location>
        <position position="802"/>
    </location>
    <ligand>
        <name>Zn(2+)</name>
        <dbReference type="ChEBI" id="CHEBI:29105"/>
        <label>1</label>
    </ligand>
</feature>
<evidence type="ECO:0000256" key="11">
    <source>
        <dbReference type="SAM" id="MobiDB-lite"/>
    </source>
</evidence>
<feature type="domain" description="PHD-type" evidence="12">
    <location>
        <begin position="797"/>
        <end position="849"/>
    </location>
</feature>
<feature type="binding site" evidence="8">
    <location>
        <position position="819"/>
    </location>
    <ligand>
        <name>Zn(2+)</name>
        <dbReference type="ChEBI" id="CHEBI:29105"/>
        <label>2</label>
    </ligand>
</feature>
<dbReference type="SMART" id="SM01408">
    <property type="entry name" value="ING"/>
    <property type="match status" value="1"/>
</dbReference>
<reference evidence="13 14" key="1">
    <citation type="journal article" date="2017" name="G3 (Bethesda)">
        <title>First Draft Genome Sequence of the Pathogenic Fungus Lomentospora prolificans (Formerly Scedosporium prolificans).</title>
        <authorList>
            <person name="Luo R."/>
            <person name="Zimin A."/>
            <person name="Workman R."/>
            <person name="Fan Y."/>
            <person name="Pertea G."/>
            <person name="Grossman N."/>
            <person name="Wear M.P."/>
            <person name="Jia B."/>
            <person name="Miller H."/>
            <person name="Casadevall A."/>
            <person name="Timp W."/>
            <person name="Zhang S.X."/>
            <person name="Salzberg S.L."/>
        </authorList>
    </citation>
    <scope>NUCLEOTIDE SEQUENCE [LARGE SCALE GENOMIC DNA]</scope>
    <source>
        <strain evidence="13 14">JHH-5317</strain>
    </source>
</reference>
<evidence type="ECO:0000256" key="2">
    <source>
        <dbReference type="ARBA" id="ARBA00010210"/>
    </source>
</evidence>
<feature type="compositionally biased region" description="Gly residues" evidence="11">
    <location>
        <begin position="718"/>
        <end position="734"/>
    </location>
</feature>
<name>A0A2N3N351_9PEZI</name>
<feature type="binding site" evidence="8">
    <location>
        <position position="846"/>
    </location>
    <ligand>
        <name>Zn(2+)</name>
        <dbReference type="ChEBI" id="CHEBI:29105"/>
        <label>2</label>
    </ligand>
</feature>
<dbReference type="InterPro" id="IPR001965">
    <property type="entry name" value="Znf_PHD"/>
</dbReference>
<evidence type="ECO:0000313" key="13">
    <source>
        <dbReference type="EMBL" id="PKS06842.1"/>
    </source>
</evidence>
<evidence type="ECO:0000256" key="9">
    <source>
        <dbReference type="PROSITE-ProRule" id="PRU00146"/>
    </source>
</evidence>
<protein>
    <recommendedName>
        <fullName evidence="12">PHD-type domain-containing protein</fullName>
    </recommendedName>
</protein>
<dbReference type="InParanoid" id="A0A2N3N351"/>
<feature type="compositionally biased region" description="Basic residues" evidence="11">
    <location>
        <begin position="757"/>
        <end position="769"/>
    </location>
</feature>
<proteinExistence type="inferred from homology"/>
<feature type="site" description="Histone H3K4me3 binding" evidence="7">
    <location>
        <position position="799"/>
    </location>
</feature>
<dbReference type="EMBL" id="NLAX01001033">
    <property type="protein sequence ID" value="PKS06842.1"/>
    <property type="molecule type" value="Genomic_DNA"/>
</dbReference>
<dbReference type="GO" id="GO:0008270">
    <property type="term" value="F:zinc ion binding"/>
    <property type="evidence" value="ECO:0007669"/>
    <property type="project" value="UniProtKB-KW"/>
</dbReference>
<dbReference type="GO" id="GO:0004402">
    <property type="term" value="F:histone acetyltransferase activity"/>
    <property type="evidence" value="ECO:0007669"/>
    <property type="project" value="TreeGrafter"/>
</dbReference>
<evidence type="ECO:0000256" key="8">
    <source>
        <dbReference type="PIRSR" id="PIRSR628651-51"/>
    </source>
</evidence>
<feature type="binding site" evidence="8">
    <location>
        <position position="800"/>
    </location>
    <ligand>
        <name>Zn(2+)</name>
        <dbReference type="ChEBI" id="CHEBI:29105"/>
        <label>1</label>
    </ligand>
</feature>
<keyword evidence="10" id="KW-0175">Coiled coil</keyword>
<comment type="caution">
    <text evidence="13">The sequence shown here is derived from an EMBL/GenBank/DDBJ whole genome shotgun (WGS) entry which is preliminary data.</text>
</comment>
<feature type="site" description="Histone H3K4me3 binding" evidence="7">
    <location>
        <position position="810"/>
    </location>
</feature>
<dbReference type="GO" id="GO:0000123">
    <property type="term" value="C:histone acetyltransferase complex"/>
    <property type="evidence" value="ECO:0007669"/>
    <property type="project" value="TreeGrafter"/>
</dbReference>
<evidence type="ECO:0000259" key="12">
    <source>
        <dbReference type="PROSITE" id="PS50016"/>
    </source>
</evidence>
<evidence type="ECO:0000256" key="3">
    <source>
        <dbReference type="ARBA" id="ARBA00022723"/>
    </source>
</evidence>
<evidence type="ECO:0000256" key="6">
    <source>
        <dbReference type="ARBA" id="ARBA00023242"/>
    </source>
</evidence>
<dbReference type="GO" id="GO:0005634">
    <property type="term" value="C:nucleus"/>
    <property type="evidence" value="ECO:0007669"/>
    <property type="project" value="UniProtKB-SubCell"/>
</dbReference>
<dbReference type="InterPro" id="IPR028651">
    <property type="entry name" value="ING_fam"/>
</dbReference>